<evidence type="ECO:0000313" key="3">
    <source>
        <dbReference type="Proteomes" id="UP000518266"/>
    </source>
</evidence>
<organism evidence="2 3">
    <name type="scientific">Dissostichus mawsoni</name>
    <name type="common">Antarctic cod</name>
    <dbReference type="NCBI Taxonomy" id="36200"/>
    <lineage>
        <taxon>Eukaryota</taxon>
        <taxon>Metazoa</taxon>
        <taxon>Chordata</taxon>
        <taxon>Craniata</taxon>
        <taxon>Vertebrata</taxon>
        <taxon>Euteleostomi</taxon>
        <taxon>Actinopterygii</taxon>
        <taxon>Neopterygii</taxon>
        <taxon>Teleostei</taxon>
        <taxon>Neoteleostei</taxon>
        <taxon>Acanthomorphata</taxon>
        <taxon>Eupercaria</taxon>
        <taxon>Perciformes</taxon>
        <taxon>Notothenioidei</taxon>
        <taxon>Nototheniidae</taxon>
        <taxon>Dissostichus</taxon>
    </lineage>
</organism>
<gene>
    <name evidence="2" type="ORF">F7725_000994</name>
</gene>
<proteinExistence type="predicted"/>
<feature type="region of interest" description="Disordered" evidence="1">
    <location>
        <begin position="83"/>
        <end position="103"/>
    </location>
</feature>
<sequence length="161" mass="18436">MTDGATPHTTTGTSPFQLMYGRKMQTKLSILPQLTDTQDQELRDRVEEKQWHMKTYTDAKIKAKIPKIHPGSLVRVRNPLHVKKGKPKFSEPLKVTQQKGPHSYTLENGKTWDASHLSVLPETFTPPSEEVRPAEPATVHDAQSRNQRIRKQPSWIEDYVT</sequence>
<keyword evidence="3" id="KW-1185">Reference proteome</keyword>
<dbReference type="OrthoDB" id="775972at2759"/>
<accession>A0A7J5ZIF4</accession>
<dbReference type="Proteomes" id="UP000518266">
    <property type="component" value="Unassembled WGS sequence"/>
</dbReference>
<evidence type="ECO:0000256" key="1">
    <source>
        <dbReference type="SAM" id="MobiDB-lite"/>
    </source>
</evidence>
<dbReference type="InterPro" id="IPR036397">
    <property type="entry name" value="RNaseH_sf"/>
</dbReference>
<evidence type="ECO:0000313" key="2">
    <source>
        <dbReference type="EMBL" id="KAF3860739.1"/>
    </source>
</evidence>
<name>A0A7J5ZIF4_DISMA</name>
<dbReference type="EMBL" id="JAAKFY010000002">
    <property type="protein sequence ID" value="KAF3860739.1"/>
    <property type="molecule type" value="Genomic_DNA"/>
</dbReference>
<dbReference type="Gene3D" id="3.30.420.10">
    <property type="entry name" value="Ribonuclease H-like superfamily/Ribonuclease H"/>
    <property type="match status" value="1"/>
</dbReference>
<feature type="region of interest" description="Disordered" evidence="1">
    <location>
        <begin position="124"/>
        <end position="161"/>
    </location>
</feature>
<reference evidence="2 3" key="1">
    <citation type="submission" date="2020-03" db="EMBL/GenBank/DDBJ databases">
        <title>Dissostichus mawsoni Genome sequencing and assembly.</title>
        <authorList>
            <person name="Park H."/>
        </authorList>
    </citation>
    <scope>NUCLEOTIDE SEQUENCE [LARGE SCALE GENOMIC DNA]</scope>
    <source>
        <strain evidence="2">DM0001</strain>
        <tissue evidence="2">Muscle</tissue>
    </source>
</reference>
<dbReference type="InterPro" id="IPR050951">
    <property type="entry name" value="Retrovirus_Pol_polyprotein"/>
</dbReference>
<protein>
    <submittedName>
        <fullName evidence="2">Uncharacterized protein</fullName>
    </submittedName>
</protein>
<dbReference type="AlphaFoldDB" id="A0A7J5ZIF4"/>
<dbReference type="GO" id="GO:0003676">
    <property type="term" value="F:nucleic acid binding"/>
    <property type="evidence" value="ECO:0007669"/>
    <property type="project" value="InterPro"/>
</dbReference>
<dbReference type="PANTHER" id="PTHR37984:SF5">
    <property type="entry name" value="PROTEIN NYNRIN-LIKE"/>
    <property type="match status" value="1"/>
</dbReference>
<dbReference type="PANTHER" id="PTHR37984">
    <property type="entry name" value="PROTEIN CBG26694"/>
    <property type="match status" value="1"/>
</dbReference>
<comment type="caution">
    <text evidence="2">The sequence shown here is derived from an EMBL/GenBank/DDBJ whole genome shotgun (WGS) entry which is preliminary data.</text>
</comment>